<sequence length="279" mass="32214">MVIQDEASLDSDHKITHLIFDTNQSPPQQNPPPRRQWKLYRLSDPTTRQSYIDHFNTNSRDLTSTLANILESTDTQPNVDELTHQLNKAFYTSLDIAIGAKNPFSRPSRHKWFWNEDIQKAMDHREYCYKKWRKANSLSKVHWWIKHQEARALVRLKVNKRRAETWRSFCSKLDNGDFNKALATISKIKRNRTLQPTYTHPEGPDMAAQTMADHLKAVFSGNHMHSQTPNILPYIPSCNADTTPDTNPNPVNDDQNDPFTTEQVTKAIERLPTNKAPGA</sequence>
<feature type="region of interest" description="Disordered" evidence="1">
    <location>
        <begin position="230"/>
        <end position="279"/>
    </location>
</feature>
<keyword evidence="3" id="KW-1185">Reference proteome</keyword>
<proteinExistence type="predicted"/>
<accession>A0AAD7XV46</accession>
<dbReference type="RefSeq" id="XP_058336192.1">
    <property type="nucleotide sequence ID" value="XM_058493041.1"/>
</dbReference>
<dbReference type="Proteomes" id="UP001234581">
    <property type="component" value="Unassembled WGS sequence"/>
</dbReference>
<dbReference type="EMBL" id="JARTCD010000355">
    <property type="protein sequence ID" value="KAJ8651277.1"/>
    <property type="molecule type" value="Genomic_DNA"/>
</dbReference>
<evidence type="ECO:0000313" key="3">
    <source>
        <dbReference type="Proteomes" id="UP001234581"/>
    </source>
</evidence>
<reference evidence="2 3" key="1">
    <citation type="submission" date="2023-03" db="EMBL/GenBank/DDBJ databases">
        <title>Genome sequence of Lichtheimia ornata CBS 291.66.</title>
        <authorList>
            <person name="Mohabir J.T."/>
            <person name="Shea T.P."/>
            <person name="Kurbessoian T."/>
            <person name="Berby B."/>
            <person name="Fontaine J."/>
            <person name="Livny J."/>
            <person name="Gnirke A."/>
            <person name="Stajich J.E."/>
            <person name="Cuomo C.A."/>
        </authorList>
    </citation>
    <scope>NUCLEOTIDE SEQUENCE [LARGE SCALE GENOMIC DNA]</scope>
    <source>
        <strain evidence="2">CBS 291.66</strain>
    </source>
</reference>
<evidence type="ECO:0000256" key="1">
    <source>
        <dbReference type="SAM" id="MobiDB-lite"/>
    </source>
</evidence>
<organism evidence="2 3">
    <name type="scientific">Lichtheimia ornata</name>
    <dbReference type="NCBI Taxonomy" id="688661"/>
    <lineage>
        <taxon>Eukaryota</taxon>
        <taxon>Fungi</taxon>
        <taxon>Fungi incertae sedis</taxon>
        <taxon>Mucoromycota</taxon>
        <taxon>Mucoromycotina</taxon>
        <taxon>Mucoromycetes</taxon>
        <taxon>Mucorales</taxon>
        <taxon>Lichtheimiaceae</taxon>
        <taxon>Lichtheimia</taxon>
    </lineage>
</organism>
<evidence type="ECO:0000313" key="2">
    <source>
        <dbReference type="EMBL" id="KAJ8651277.1"/>
    </source>
</evidence>
<comment type="caution">
    <text evidence="2">The sequence shown here is derived from an EMBL/GenBank/DDBJ whole genome shotgun (WGS) entry which is preliminary data.</text>
</comment>
<gene>
    <name evidence="2" type="ORF">O0I10_013239</name>
</gene>
<feature type="non-terminal residue" evidence="2">
    <location>
        <position position="279"/>
    </location>
</feature>
<feature type="compositionally biased region" description="Low complexity" evidence="1">
    <location>
        <begin position="239"/>
        <end position="253"/>
    </location>
</feature>
<protein>
    <submittedName>
        <fullName evidence="2">Uncharacterized protein</fullName>
    </submittedName>
</protein>
<dbReference type="AlphaFoldDB" id="A0AAD7XV46"/>
<name>A0AAD7XV46_9FUNG</name>
<dbReference type="GeneID" id="83220496"/>